<keyword evidence="2" id="KW-1185">Reference proteome</keyword>
<accession>A0ACB9MWJ4</accession>
<reference evidence="1 2" key="1">
    <citation type="journal article" date="2022" name="DNA Res.">
        <title>Chromosomal-level genome assembly of the orchid tree Bauhinia variegata (Leguminosae; Cercidoideae) supports the allotetraploid origin hypothesis of Bauhinia.</title>
        <authorList>
            <person name="Zhong Y."/>
            <person name="Chen Y."/>
            <person name="Zheng D."/>
            <person name="Pang J."/>
            <person name="Liu Y."/>
            <person name="Luo S."/>
            <person name="Meng S."/>
            <person name="Qian L."/>
            <person name="Wei D."/>
            <person name="Dai S."/>
            <person name="Zhou R."/>
        </authorList>
    </citation>
    <scope>NUCLEOTIDE SEQUENCE [LARGE SCALE GENOMIC DNA]</scope>
    <source>
        <strain evidence="1">BV-YZ2020</strain>
    </source>
</reference>
<sequence>MTLYMPLFRSCSNLRSLTQLHAHLVVSGFLKGPLASTKLIESYAQMGSLKSSRLVFDTFPSPDSFMWGVLMKSYLWNHFFEEVVLLYHNMIYHQAHIGSFVYPSVLRASSGICDLGIGRKIHGRIVKSGFDADTVIETSLLGIYGELGCLDDARKLFDEMGERDVVCWSSIVSSYIENGRAREGLEMFRCMLSEGIKPDWVIMLSIAEACANVGSLMLAKSIHGHAIVNEMMSDNGNFNSSLIFMYSQCGSLSSAERIFLNLPDRSTSSWTSMISSYNQNECFQEAVDTFLGMQESKVEPNAVTMLSVLGSCARLENFQSFTQAQRFDVESFGPMYGTGMFSENSNVYELQSEASNSIWNKSIPV</sequence>
<dbReference type="Proteomes" id="UP000828941">
    <property type="component" value="Chromosome 8"/>
</dbReference>
<evidence type="ECO:0000313" key="1">
    <source>
        <dbReference type="EMBL" id="KAI4328510.1"/>
    </source>
</evidence>
<organism evidence="1 2">
    <name type="scientific">Bauhinia variegata</name>
    <name type="common">Purple orchid tree</name>
    <name type="synonym">Phanera variegata</name>
    <dbReference type="NCBI Taxonomy" id="167791"/>
    <lineage>
        <taxon>Eukaryota</taxon>
        <taxon>Viridiplantae</taxon>
        <taxon>Streptophyta</taxon>
        <taxon>Embryophyta</taxon>
        <taxon>Tracheophyta</taxon>
        <taxon>Spermatophyta</taxon>
        <taxon>Magnoliopsida</taxon>
        <taxon>eudicotyledons</taxon>
        <taxon>Gunneridae</taxon>
        <taxon>Pentapetalae</taxon>
        <taxon>rosids</taxon>
        <taxon>fabids</taxon>
        <taxon>Fabales</taxon>
        <taxon>Fabaceae</taxon>
        <taxon>Cercidoideae</taxon>
        <taxon>Cercideae</taxon>
        <taxon>Bauhiniinae</taxon>
        <taxon>Bauhinia</taxon>
    </lineage>
</organism>
<comment type="caution">
    <text evidence="1">The sequence shown here is derived from an EMBL/GenBank/DDBJ whole genome shotgun (WGS) entry which is preliminary data.</text>
</comment>
<proteinExistence type="predicted"/>
<name>A0ACB9MWJ4_BAUVA</name>
<evidence type="ECO:0000313" key="2">
    <source>
        <dbReference type="Proteomes" id="UP000828941"/>
    </source>
</evidence>
<gene>
    <name evidence="1" type="ORF">L6164_020860</name>
</gene>
<protein>
    <submittedName>
        <fullName evidence="1">Uncharacterized protein</fullName>
    </submittedName>
</protein>
<dbReference type="EMBL" id="CM039433">
    <property type="protein sequence ID" value="KAI4328510.1"/>
    <property type="molecule type" value="Genomic_DNA"/>
</dbReference>